<sequence>MSASEVCTFEGDNDLYGIGVRIGFYAQLLATQISFTFTSDSTSADSANIWFQLALSITLTYNAATSTSIHPIESHIVSLLLSSLLFTGFSKLFIDLAKSWSEAARGKPIRAFVSGTMLSILVKLGLMLWVHVYAAWFWWSGMDEMFGNVVPDGTECGRVSKIAFFFAKVEIDGWFRTFNKVINTWFLAGWVLGIGTMLAARYVKIENTPFGQLKLFVREGGKRRGVLGQLDAVLGDGVGKLSPEFESYVRAAVQYTPDPRYEQWGTFDAGKMTHEKRVQVLRWEARERVFCYVFGAAIGFVAILFIVLAVECMIAWNGIEGVNDITGTGQVVALILGVGNLASSLKQVYLDVRRISADPDDCISKHIRDVLGLSAVDDLIALTAPVESSKMDLKAHD</sequence>
<feature type="transmembrane region" description="Helical" evidence="1">
    <location>
        <begin position="182"/>
        <end position="203"/>
    </location>
</feature>
<reference evidence="2 3" key="1">
    <citation type="journal article" date="2018" name="Nat. Ecol. Evol.">
        <title>Pezizomycetes genomes reveal the molecular basis of ectomycorrhizal truffle lifestyle.</title>
        <authorList>
            <person name="Murat C."/>
            <person name="Payen T."/>
            <person name="Noel B."/>
            <person name="Kuo A."/>
            <person name="Morin E."/>
            <person name="Chen J."/>
            <person name="Kohler A."/>
            <person name="Krizsan K."/>
            <person name="Balestrini R."/>
            <person name="Da Silva C."/>
            <person name="Montanini B."/>
            <person name="Hainaut M."/>
            <person name="Levati E."/>
            <person name="Barry K.W."/>
            <person name="Belfiori B."/>
            <person name="Cichocki N."/>
            <person name="Clum A."/>
            <person name="Dockter R.B."/>
            <person name="Fauchery L."/>
            <person name="Guy J."/>
            <person name="Iotti M."/>
            <person name="Le Tacon F."/>
            <person name="Lindquist E.A."/>
            <person name="Lipzen A."/>
            <person name="Malagnac F."/>
            <person name="Mello A."/>
            <person name="Molinier V."/>
            <person name="Miyauchi S."/>
            <person name="Poulain J."/>
            <person name="Riccioni C."/>
            <person name="Rubini A."/>
            <person name="Sitrit Y."/>
            <person name="Splivallo R."/>
            <person name="Traeger S."/>
            <person name="Wang M."/>
            <person name="Zifcakova L."/>
            <person name="Wipf D."/>
            <person name="Zambonelli A."/>
            <person name="Paolocci F."/>
            <person name="Nowrousian M."/>
            <person name="Ottonello S."/>
            <person name="Baldrian P."/>
            <person name="Spatafora J.W."/>
            <person name="Henrissat B."/>
            <person name="Nagy L.G."/>
            <person name="Aury J.M."/>
            <person name="Wincker P."/>
            <person name="Grigoriev I.V."/>
            <person name="Bonfante P."/>
            <person name="Martin F.M."/>
        </authorList>
    </citation>
    <scope>NUCLEOTIDE SEQUENCE [LARGE SCALE GENOMIC DNA]</scope>
    <source>
        <strain evidence="2 3">RN42</strain>
    </source>
</reference>
<feature type="transmembrane region" description="Helical" evidence="1">
    <location>
        <begin position="76"/>
        <end position="94"/>
    </location>
</feature>
<keyword evidence="1" id="KW-0472">Membrane</keyword>
<name>A0A3N4I901_ASCIM</name>
<feature type="transmembrane region" description="Helical" evidence="1">
    <location>
        <begin position="328"/>
        <end position="345"/>
    </location>
</feature>
<dbReference type="STRING" id="1160509.A0A3N4I901"/>
<dbReference type="OrthoDB" id="3945378at2759"/>
<accession>A0A3N4I901</accession>
<keyword evidence="3" id="KW-1185">Reference proteome</keyword>
<feature type="transmembrane region" description="Helical" evidence="1">
    <location>
        <begin position="115"/>
        <end position="139"/>
    </location>
</feature>
<keyword evidence="1" id="KW-0812">Transmembrane</keyword>
<evidence type="ECO:0000313" key="3">
    <source>
        <dbReference type="Proteomes" id="UP000275078"/>
    </source>
</evidence>
<dbReference type="EMBL" id="ML119670">
    <property type="protein sequence ID" value="RPA82562.1"/>
    <property type="molecule type" value="Genomic_DNA"/>
</dbReference>
<protein>
    <submittedName>
        <fullName evidence="2">Uncharacterized protein</fullName>
    </submittedName>
</protein>
<evidence type="ECO:0000313" key="2">
    <source>
        <dbReference type="EMBL" id="RPA82562.1"/>
    </source>
</evidence>
<keyword evidence="1" id="KW-1133">Transmembrane helix</keyword>
<evidence type="ECO:0000256" key="1">
    <source>
        <dbReference type="SAM" id="Phobius"/>
    </source>
</evidence>
<organism evidence="2 3">
    <name type="scientific">Ascobolus immersus RN42</name>
    <dbReference type="NCBI Taxonomy" id="1160509"/>
    <lineage>
        <taxon>Eukaryota</taxon>
        <taxon>Fungi</taxon>
        <taxon>Dikarya</taxon>
        <taxon>Ascomycota</taxon>
        <taxon>Pezizomycotina</taxon>
        <taxon>Pezizomycetes</taxon>
        <taxon>Pezizales</taxon>
        <taxon>Ascobolaceae</taxon>
        <taxon>Ascobolus</taxon>
    </lineage>
</organism>
<feature type="transmembrane region" description="Helical" evidence="1">
    <location>
        <begin position="289"/>
        <end position="316"/>
    </location>
</feature>
<gene>
    <name evidence="2" type="ORF">BJ508DRAFT_361050</name>
</gene>
<proteinExistence type="predicted"/>
<dbReference type="AlphaFoldDB" id="A0A3N4I901"/>
<dbReference type="Proteomes" id="UP000275078">
    <property type="component" value="Unassembled WGS sequence"/>
</dbReference>